<organism evidence="2 3">
    <name type="scientific">candidate division TA06 bacterium</name>
    <dbReference type="NCBI Taxonomy" id="2250710"/>
    <lineage>
        <taxon>Bacteria</taxon>
        <taxon>Bacteria division TA06</taxon>
    </lineage>
</organism>
<dbReference type="PIRSF" id="PIRSF004681">
    <property type="entry name" value="UCP004681"/>
    <property type="match status" value="1"/>
</dbReference>
<dbReference type="InterPro" id="IPR035917">
    <property type="entry name" value="YjbQ-like_sf"/>
</dbReference>
<evidence type="ECO:0000256" key="1">
    <source>
        <dbReference type="ARBA" id="ARBA00005534"/>
    </source>
</evidence>
<protein>
    <submittedName>
        <fullName evidence="2">YjbQ family protein</fullName>
    </submittedName>
</protein>
<dbReference type="Pfam" id="PF01894">
    <property type="entry name" value="YjbQ"/>
    <property type="match status" value="1"/>
</dbReference>
<accession>A0A523XWN2</accession>
<name>A0A523XWN2_UNCT6</name>
<dbReference type="SUPFAM" id="SSF111038">
    <property type="entry name" value="YjbQ-like"/>
    <property type="match status" value="1"/>
</dbReference>
<evidence type="ECO:0000313" key="2">
    <source>
        <dbReference type="EMBL" id="TET83703.1"/>
    </source>
</evidence>
<comment type="caution">
    <text evidence="2">The sequence shown here is derived from an EMBL/GenBank/DDBJ whole genome shotgun (WGS) entry which is preliminary data.</text>
</comment>
<dbReference type="PANTHER" id="PTHR30615:SF8">
    <property type="entry name" value="UPF0047 PROTEIN C4A8.02C"/>
    <property type="match status" value="1"/>
</dbReference>
<dbReference type="Gene3D" id="2.60.120.460">
    <property type="entry name" value="YjbQ-like"/>
    <property type="match status" value="1"/>
</dbReference>
<dbReference type="Proteomes" id="UP000315534">
    <property type="component" value="Unassembled WGS sequence"/>
</dbReference>
<dbReference type="InterPro" id="IPR001602">
    <property type="entry name" value="UPF0047_YjbQ-like"/>
</dbReference>
<comment type="similarity">
    <text evidence="1">Belongs to the UPF0047 family.</text>
</comment>
<evidence type="ECO:0000313" key="3">
    <source>
        <dbReference type="Proteomes" id="UP000315534"/>
    </source>
</evidence>
<reference evidence="2 3" key="1">
    <citation type="submission" date="2019-03" db="EMBL/GenBank/DDBJ databases">
        <title>Metabolic potential of uncultured bacteria and archaea associated with petroleum seepage in deep-sea sediments.</title>
        <authorList>
            <person name="Dong X."/>
            <person name="Hubert C."/>
        </authorList>
    </citation>
    <scope>NUCLEOTIDE SEQUENCE [LARGE SCALE GENOMIC DNA]</scope>
    <source>
        <strain evidence="2">E29_bin36</strain>
    </source>
</reference>
<dbReference type="NCBIfam" id="TIGR00149">
    <property type="entry name" value="TIGR00149_YjbQ"/>
    <property type="match status" value="1"/>
</dbReference>
<proteinExistence type="inferred from homology"/>
<dbReference type="PANTHER" id="PTHR30615">
    <property type="entry name" value="UNCHARACTERIZED PROTEIN YJBQ-RELATED"/>
    <property type="match status" value="1"/>
</dbReference>
<gene>
    <name evidence="2" type="ORF">E3J38_00065</name>
</gene>
<dbReference type="EMBL" id="SOIP01000002">
    <property type="protein sequence ID" value="TET83703.1"/>
    <property type="molecule type" value="Genomic_DNA"/>
</dbReference>
<sequence>MLKEISVSTKSRTSLVDITADVRKVVKESKVKNGVCHIYVPHTTAALTINENADPSVKTDILKELNKVIPFDDNYSHLEGNAAAHIKSSVIGVSETVFIEGNQLRLGTWQGICFCEFDGPRRRSVLVRIVADAPSE</sequence>
<dbReference type="AlphaFoldDB" id="A0A523XWN2"/>